<feature type="compositionally biased region" description="Low complexity" evidence="6">
    <location>
        <begin position="351"/>
        <end position="365"/>
    </location>
</feature>
<dbReference type="EMBL" id="BOMB01000026">
    <property type="protein sequence ID" value="GID13727.1"/>
    <property type="molecule type" value="Genomic_DNA"/>
</dbReference>
<proteinExistence type="predicted"/>
<dbReference type="PANTHER" id="PTHR43671:SF13">
    <property type="entry name" value="SERINE_THREONINE-PROTEIN KINASE NEK2"/>
    <property type="match status" value="1"/>
</dbReference>
<organism evidence="8 9">
    <name type="scientific">Actinocatenispora rupis</name>
    <dbReference type="NCBI Taxonomy" id="519421"/>
    <lineage>
        <taxon>Bacteria</taxon>
        <taxon>Bacillati</taxon>
        <taxon>Actinomycetota</taxon>
        <taxon>Actinomycetes</taxon>
        <taxon>Micromonosporales</taxon>
        <taxon>Micromonosporaceae</taxon>
        <taxon>Actinocatenispora</taxon>
    </lineage>
</organism>
<feature type="compositionally biased region" description="Low complexity" evidence="6">
    <location>
        <begin position="378"/>
        <end position="389"/>
    </location>
</feature>
<dbReference type="InterPro" id="IPR050660">
    <property type="entry name" value="NEK_Ser/Thr_kinase"/>
</dbReference>
<dbReference type="PANTHER" id="PTHR43671">
    <property type="entry name" value="SERINE/THREONINE-PROTEIN KINASE NEK"/>
    <property type="match status" value="1"/>
</dbReference>
<protein>
    <recommendedName>
        <fullName evidence="1">non-specific serine/threonine protein kinase</fullName>
        <ecNumber evidence="1">2.7.11.1</ecNumber>
    </recommendedName>
</protein>
<feature type="domain" description="Protein kinase" evidence="7">
    <location>
        <begin position="19"/>
        <end position="293"/>
    </location>
</feature>
<evidence type="ECO:0000313" key="8">
    <source>
        <dbReference type="EMBL" id="GID13727.1"/>
    </source>
</evidence>
<evidence type="ECO:0000256" key="6">
    <source>
        <dbReference type="SAM" id="MobiDB-lite"/>
    </source>
</evidence>
<dbReference type="InterPro" id="IPR000719">
    <property type="entry name" value="Prot_kinase_dom"/>
</dbReference>
<evidence type="ECO:0000256" key="1">
    <source>
        <dbReference type="ARBA" id="ARBA00012513"/>
    </source>
</evidence>
<dbReference type="SUPFAM" id="SSF56112">
    <property type="entry name" value="Protein kinase-like (PK-like)"/>
    <property type="match status" value="1"/>
</dbReference>
<evidence type="ECO:0000259" key="7">
    <source>
        <dbReference type="PROSITE" id="PS50011"/>
    </source>
</evidence>
<evidence type="ECO:0000256" key="4">
    <source>
        <dbReference type="ARBA" id="ARBA00022777"/>
    </source>
</evidence>
<dbReference type="SMART" id="SM00220">
    <property type="entry name" value="S_TKc"/>
    <property type="match status" value="1"/>
</dbReference>
<feature type="region of interest" description="Disordered" evidence="6">
    <location>
        <begin position="287"/>
        <end position="395"/>
    </location>
</feature>
<reference evidence="8" key="1">
    <citation type="submission" date="2021-01" db="EMBL/GenBank/DDBJ databases">
        <title>Whole genome shotgun sequence of Actinocatenispora rupis NBRC 107355.</title>
        <authorList>
            <person name="Komaki H."/>
            <person name="Tamura T."/>
        </authorList>
    </citation>
    <scope>NUCLEOTIDE SEQUENCE</scope>
    <source>
        <strain evidence="8">NBRC 107355</strain>
    </source>
</reference>
<dbReference type="PROSITE" id="PS50011">
    <property type="entry name" value="PROTEIN_KINASE_DOM"/>
    <property type="match status" value="1"/>
</dbReference>
<dbReference type="GO" id="GO:0005524">
    <property type="term" value="F:ATP binding"/>
    <property type="evidence" value="ECO:0007669"/>
    <property type="project" value="UniProtKB-KW"/>
</dbReference>
<dbReference type="PROSITE" id="PS00108">
    <property type="entry name" value="PROTEIN_KINASE_ST"/>
    <property type="match status" value="1"/>
</dbReference>
<dbReference type="Pfam" id="PF00069">
    <property type="entry name" value="Pkinase"/>
    <property type="match status" value="1"/>
</dbReference>
<evidence type="ECO:0000256" key="2">
    <source>
        <dbReference type="ARBA" id="ARBA00022679"/>
    </source>
</evidence>
<sequence length="622" mass="63998">MPQDPDIQYVGPSDAPDRYEMVERRAAGGEGEVWRAVERHGQETFAYAVKLIHLDGPVDTDASLEALRLQAALATHVEHPALVKVREVFVGAPPHAAGQTDAGAGRRLYIVMKWIEGRSLQEALTSGEVRGLDVLGPLLPIAEAVDYLHTGRDTGGAPVIHRDIKPANVLLAADGRVYLVDFGLVRMRSTEATSRIFGTAPFMAPESLARGEYTPATDRYALGATVYYACTGELPVPGDTEGMARKLAEALGPGRDREVRGIVAMLAATPDARPASGADWVRALSTAPPETTVGGARPAAPVPPTSGPPAGPFPGAPFPGGPFPGGPFPGAPGPRGPVPPGARGPVPPFTGTPMGGPAAPSSGGPQLSPVAGGFLATSGASSEPPGSGEQQKKKRKKWPFVLGGVGVVLALSLVACCLGANNWAKGIVGNGSGSGGTGSGTSASPSYDRKQTPPPIADLRRALLTDADMMAVFHTGKDSISDGGTSSLHGGLTDLSLCDSVDGGAIGSSGTTGNMVTSDRGYPHVDSAVAGFYAGEAKTFMAAARKVAHSCDSWHDLSIAKIGDESFGIWQEDGIGRTALVFVRRGQAVLEIAVEAGSASDYQTQAPELAARCAKRLPGPKK</sequence>
<dbReference type="GO" id="GO:0004674">
    <property type="term" value="F:protein serine/threonine kinase activity"/>
    <property type="evidence" value="ECO:0007669"/>
    <property type="project" value="UniProtKB-EC"/>
</dbReference>
<gene>
    <name evidence="8" type="ORF">Aru02nite_46160</name>
</gene>
<keyword evidence="4" id="KW-0418">Kinase</keyword>
<evidence type="ECO:0000256" key="5">
    <source>
        <dbReference type="ARBA" id="ARBA00022840"/>
    </source>
</evidence>
<dbReference type="InterPro" id="IPR011009">
    <property type="entry name" value="Kinase-like_dom_sf"/>
</dbReference>
<dbReference type="EC" id="2.7.11.1" evidence="1"/>
<dbReference type="CDD" id="cd14014">
    <property type="entry name" value="STKc_PknB_like"/>
    <property type="match status" value="1"/>
</dbReference>
<dbReference type="AlphaFoldDB" id="A0A8J3J839"/>
<comment type="caution">
    <text evidence="8">The sequence shown here is derived from an EMBL/GenBank/DDBJ whole genome shotgun (WGS) entry which is preliminary data.</text>
</comment>
<name>A0A8J3J839_9ACTN</name>
<dbReference type="Proteomes" id="UP000612808">
    <property type="component" value="Unassembled WGS sequence"/>
</dbReference>
<feature type="compositionally biased region" description="Gly residues" evidence="6">
    <location>
        <begin position="429"/>
        <end position="439"/>
    </location>
</feature>
<keyword evidence="3" id="KW-0547">Nucleotide-binding</keyword>
<keyword evidence="5" id="KW-0067">ATP-binding</keyword>
<evidence type="ECO:0000313" key="9">
    <source>
        <dbReference type="Proteomes" id="UP000612808"/>
    </source>
</evidence>
<keyword evidence="9" id="KW-1185">Reference proteome</keyword>
<feature type="region of interest" description="Disordered" evidence="6">
    <location>
        <begin position="429"/>
        <end position="454"/>
    </location>
</feature>
<dbReference type="RefSeq" id="WP_203661015.1">
    <property type="nucleotide sequence ID" value="NZ_BAAAZM010000020.1"/>
</dbReference>
<feature type="compositionally biased region" description="Pro residues" evidence="6">
    <location>
        <begin position="300"/>
        <end position="350"/>
    </location>
</feature>
<keyword evidence="2" id="KW-0808">Transferase</keyword>
<dbReference type="Gene3D" id="1.10.510.10">
    <property type="entry name" value="Transferase(Phosphotransferase) domain 1"/>
    <property type="match status" value="1"/>
</dbReference>
<evidence type="ECO:0000256" key="3">
    <source>
        <dbReference type="ARBA" id="ARBA00022741"/>
    </source>
</evidence>
<dbReference type="InterPro" id="IPR008271">
    <property type="entry name" value="Ser/Thr_kinase_AS"/>
</dbReference>
<accession>A0A8J3J839</accession>